<dbReference type="OrthoDB" id="10639489at2759"/>
<evidence type="ECO:0000313" key="2">
    <source>
        <dbReference type="EMBL" id="TNN61717.1"/>
    </source>
</evidence>
<evidence type="ECO:0000313" key="3">
    <source>
        <dbReference type="Proteomes" id="UP000314294"/>
    </source>
</evidence>
<protein>
    <submittedName>
        <fullName evidence="2">Uncharacterized protein</fullName>
    </submittedName>
</protein>
<reference evidence="2 3" key="1">
    <citation type="submission" date="2019-03" db="EMBL/GenBank/DDBJ databases">
        <title>First draft genome of Liparis tanakae, snailfish: a comprehensive survey of snailfish specific genes.</title>
        <authorList>
            <person name="Kim W."/>
            <person name="Song I."/>
            <person name="Jeong J.-H."/>
            <person name="Kim D."/>
            <person name="Kim S."/>
            <person name="Ryu S."/>
            <person name="Song J.Y."/>
            <person name="Lee S.K."/>
        </authorList>
    </citation>
    <scope>NUCLEOTIDE SEQUENCE [LARGE SCALE GENOMIC DNA]</scope>
    <source>
        <tissue evidence="2">Muscle</tissue>
    </source>
</reference>
<sequence>MYHRDYKNHQNTHERRFSFFASRKRNTRQNPLQALERFIFVHMVNVWTTEAAFSRLLRRIELMARAAVVGGTGNGSASLGGSLSPRGVWTCFELEGVLYQCTALPGMYEERRKMRRRDKLDPALLPLDTSLPPGSFSVTGVARTRKLGHHPAVSHSPPPEDDEQAPEKTNEDSQMVVGGNFTVGPPRCARRRRETQQGGRPVAALPTGQDPL</sequence>
<gene>
    <name evidence="2" type="ORF">EYF80_028079</name>
</gene>
<keyword evidence="3" id="KW-1185">Reference proteome</keyword>
<organism evidence="2 3">
    <name type="scientific">Liparis tanakae</name>
    <name type="common">Tanaka's snailfish</name>
    <dbReference type="NCBI Taxonomy" id="230148"/>
    <lineage>
        <taxon>Eukaryota</taxon>
        <taxon>Metazoa</taxon>
        <taxon>Chordata</taxon>
        <taxon>Craniata</taxon>
        <taxon>Vertebrata</taxon>
        <taxon>Euteleostomi</taxon>
        <taxon>Actinopterygii</taxon>
        <taxon>Neopterygii</taxon>
        <taxon>Teleostei</taxon>
        <taxon>Neoteleostei</taxon>
        <taxon>Acanthomorphata</taxon>
        <taxon>Eupercaria</taxon>
        <taxon>Perciformes</taxon>
        <taxon>Cottioidei</taxon>
        <taxon>Cottales</taxon>
        <taxon>Liparidae</taxon>
        <taxon>Liparis</taxon>
    </lineage>
</organism>
<proteinExistence type="predicted"/>
<dbReference type="EMBL" id="SRLO01000310">
    <property type="protein sequence ID" value="TNN61717.1"/>
    <property type="molecule type" value="Genomic_DNA"/>
</dbReference>
<evidence type="ECO:0000256" key="1">
    <source>
        <dbReference type="SAM" id="MobiDB-lite"/>
    </source>
</evidence>
<name>A0A4Z2H723_9TELE</name>
<feature type="region of interest" description="Disordered" evidence="1">
    <location>
        <begin position="147"/>
        <end position="212"/>
    </location>
</feature>
<accession>A0A4Z2H723</accession>
<dbReference type="AlphaFoldDB" id="A0A4Z2H723"/>
<dbReference type="Proteomes" id="UP000314294">
    <property type="component" value="Unassembled WGS sequence"/>
</dbReference>
<comment type="caution">
    <text evidence="2">The sequence shown here is derived from an EMBL/GenBank/DDBJ whole genome shotgun (WGS) entry which is preliminary data.</text>
</comment>